<evidence type="ECO:0000313" key="3">
    <source>
        <dbReference type="Proteomes" id="UP000464749"/>
    </source>
</evidence>
<dbReference type="EMBL" id="CP040855">
    <property type="protein sequence ID" value="QIA88532.1"/>
    <property type="molecule type" value="Genomic_DNA"/>
</dbReference>
<dbReference type="Pfam" id="PF13614">
    <property type="entry name" value="AAA_31"/>
    <property type="match status" value="1"/>
</dbReference>
<dbReference type="Gene3D" id="3.40.50.300">
    <property type="entry name" value="P-loop containing nucleotide triphosphate hydrolases"/>
    <property type="match status" value="1"/>
</dbReference>
<feature type="domain" description="AAA" evidence="1">
    <location>
        <begin position="1"/>
        <end position="173"/>
    </location>
</feature>
<evidence type="ECO:0000313" key="2">
    <source>
        <dbReference type="EMBL" id="QIA88532.1"/>
    </source>
</evidence>
<reference evidence="2 3" key="1">
    <citation type="submission" date="2019-06" db="EMBL/GenBank/DDBJ databases">
        <title>Whole genome sequencing of Lactobacillus johnsonii strain G2A.</title>
        <authorList>
            <person name="Conlan S."/>
            <person name="Thomas P.J."/>
            <person name="Mullikin J."/>
            <person name="Singer J."/>
            <person name="Weaver C."/>
            <person name="Segre J.A."/>
        </authorList>
    </citation>
    <scope>NUCLEOTIDE SEQUENCE [LARGE SCALE GENOMIC DNA]</scope>
    <source>
        <strain evidence="2 3">G2A</strain>
        <plasmid evidence="2 3">unnamed1</plasmid>
    </source>
</reference>
<geneLocation type="plasmid" evidence="2 3">
    <name>unnamed1</name>
</geneLocation>
<organism evidence="2 3">
    <name type="scientific">Lactobacillus johnsonii</name>
    <dbReference type="NCBI Taxonomy" id="33959"/>
    <lineage>
        <taxon>Bacteria</taxon>
        <taxon>Bacillati</taxon>
        <taxon>Bacillota</taxon>
        <taxon>Bacilli</taxon>
        <taxon>Lactobacillales</taxon>
        <taxon>Lactobacillaceae</taxon>
        <taxon>Lactobacillus</taxon>
    </lineage>
</organism>
<dbReference type="InterPro" id="IPR027417">
    <property type="entry name" value="P-loop_NTPase"/>
</dbReference>
<keyword evidence="2" id="KW-0614">Plasmid</keyword>
<accession>A0A9X7XUW5</accession>
<dbReference type="PANTHER" id="PTHR13696">
    <property type="entry name" value="P-LOOP CONTAINING NUCLEOSIDE TRIPHOSPHATE HYDROLASE"/>
    <property type="match status" value="1"/>
</dbReference>
<dbReference type="PANTHER" id="PTHR13696:SF99">
    <property type="entry name" value="COBYRINIC ACID AC-DIAMIDE SYNTHASE"/>
    <property type="match status" value="1"/>
</dbReference>
<dbReference type="InterPro" id="IPR025669">
    <property type="entry name" value="AAA_dom"/>
</dbReference>
<dbReference type="Proteomes" id="UP000464749">
    <property type="component" value="Plasmid unnamed1"/>
</dbReference>
<evidence type="ECO:0000259" key="1">
    <source>
        <dbReference type="Pfam" id="PF13614"/>
    </source>
</evidence>
<dbReference type="CDD" id="cd02042">
    <property type="entry name" value="ParAB_family"/>
    <property type="match status" value="1"/>
</dbReference>
<sequence length="291" mass="33361">MEIVTFATTKGGVGKTTLTFNFASYLAHQGKKVLLMDLDQQNSLSRTYDQTDQIGTVEQIFNVYETDRQPVVPVNVRKNIDLIVGATNLDKIQSRLVPEANKNVILLFWLKQHVKDIVEKYDYLIIDCHNDLGIATANAIAVSDVVFCPVTPAKYSVESMADFETRFEVCKNETINYDTGKTIVKAKLYYIANRISHINNSIDKNFIKAVDNDTEHKWIAKIPERILLRRTNEDGVSISDMQDIAQLSLDKLTSDQKSNLKWMENRKYYKSQNPEKYNEFNILFDKIAKFA</sequence>
<name>A0A9X7XUW5_LACJH</name>
<dbReference type="InterPro" id="IPR050678">
    <property type="entry name" value="DNA_Partitioning_ATPase"/>
</dbReference>
<dbReference type="SUPFAM" id="SSF52540">
    <property type="entry name" value="P-loop containing nucleoside triphosphate hydrolases"/>
    <property type="match status" value="1"/>
</dbReference>
<protein>
    <submittedName>
        <fullName evidence="2">ParA family protein</fullName>
    </submittedName>
</protein>
<dbReference type="AlphaFoldDB" id="A0A9X7XUW5"/>
<gene>
    <name evidence="2" type="ORF">FEE39_09825</name>
</gene>
<proteinExistence type="predicted"/>
<dbReference type="RefSeq" id="WP_163588912.1">
    <property type="nucleotide sequence ID" value="NZ_CP040855.1"/>
</dbReference>